<reference evidence="8 9" key="1">
    <citation type="submission" date="2015-11" db="EMBL/GenBank/DDBJ databases">
        <title>Aspergillus lentulus strain IFM 54703T.</title>
        <authorList>
            <person name="Kusuya Y."/>
            <person name="Sakai K."/>
            <person name="Kamei K."/>
            <person name="Takahashi H."/>
            <person name="Yaguchi T."/>
        </authorList>
    </citation>
    <scope>NUCLEOTIDE SEQUENCE [LARGE SCALE GENOMIC DNA]</scope>
    <source>
        <strain evidence="8 9">IFM 54703</strain>
    </source>
</reference>
<comment type="subcellular location">
    <subcellularLocation>
        <location evidence="2">Endoplasmic reticulum</location>
    </subcellularLocation>
    <subcellularLocation>
        <location evidence="3">Membrane</location>
    </subcellularLocation>
    <subcellularLocation>
        <location evidence="1">Mitochondrion</location>
    </subcellularLocation>
</comment>
<protein>
    <submittedName>
        <fullName evidence="8">Uncharacterized protein</fullName>
    </submittedName>
</protein>
<dbReference type="PANTHER" id="PTHR48182">
    <property type="entry name" value="PROTEIN SERAC1"/>
    <property type="match status" value="1"/>
</dbReference>
<keyword evidence="4" id="KW-0256">Endoplasmic reticulum</keyword>
<gene>
    <name evidence="8" type="ORF">ALT_0489</name>
</gene>
<evidence type="ECO:0000256" key="1">
    <source>
        <dbReference type="ARBA" id="ARBA00004173"/>
    </source>
</evidence>
<accession>A0AAN4T6R6</accession>
<dbReference type="AlphaFoldDB" id="A0AAN4T6R6"/>
<evidence type="ECO:0000313" key="9">
    <source>
        <dbReference type="Proteomes" id="UP000051487"/>
    </source>
</evidence>
<dbReference type="InterPro" id="IPR052374">
    <property type="entry name" value="SERAC1"/>
</dbReference>
<dbReference type="GO" id="GO:0005783">
    <property type="term" value="C:endoplasmic reticulum"/>
    <property type="evidence" value="ECO:0007669"/>
    <property type="project" value="UniProtKB-SubCell"/>
</dbReference>
<evidence type="ECO:0000256" key="5">
    <source>
        <dbReference type="ARBA" id="ARBA00023128"/>
    </source>
</evidence>
<dbReference type="PANTHER" id="PTHR48182:SF2">
    <property type="entry name" value="PROTEIN SERAC1"/>
    <property type="match status" value="1"/>
</dbReference>
<organism evidence="8 9">
    <name type="scientific">Aspergillus lentulus</name>
    <dbReference type="NCBI Taxonomy" id="293939"/>
    <lineage>
        <taxon>Eukaryota</taxon>
        <taxon>Fungi</taxon>
        <taxon>Dikarya</taxon>
        <taxon>Ascomycota</taxon>
        <taxon>Pezizomycotina</taxon>
        <taxon>Eurotiomycetes</taxon>
        <taxon>Eurotiomycetidae</taxon>
        <taxon>Eurotiales</taxon>
        <taxon>Aspergillaceae</taxon>
        <taxon>Aspergillus</taxon>
        <taxon>Aspergillus subgen. Fumigati</taxon>
    </lineage>
</organism>
<comment type="caution">
    <text evidence="8">The sequence shown here is derived from an EMBL/GenBank/DDBJ whole genome shotgun (WGS) entry which is preliminary data.</text>
</comment>
<evidence type="ECO:0000256" key="3">
    <source>
        <dbReference type="ARBA" id="ARBA00004370"/>
    </source>
</evidence>
<evidence type="ECO:0000256" key="7">
    <source>
        <dbReference type="SAM" id="MobiDB-lite"/>
    </source>
</evidence>
<dbReference type="EMBL" id="BCLY01000001">
    <property type="protein sequence ID" value="GAQ03168.1"/>
    <property type="molecule type" value="Genomic_DNA"/>
</dbReference>
<feature type="region of interest" description="Disordered" evidence="7">
    <location>
        <begin position="167"/>
        <end position="186"/>
    </location>
</feature>
<proteinExistence type="predicted"/>
<sequence>MACLTIPKTVVEFETGLVNALERESEILQNITDQFAPLMPNFRVFFFWEQEKTDLKYKRDYIVDETSAAPILDNTERCGISADHQRMCKFQSPNDQGYRTAVAALRRYAREAPNVIQRRYQRAANLHRDEKFLAAAELLGTAQTSVSGPCQPVSHYVESADYVLRAKGSDSPPTPEAHLNQDNLFV</sequence>
<evidence type="ECO:0000256" key="2">
    <source>
        <dbReference type="ARBA" id="ARBA00004240"/>
    </source>
</evidence>
<dbReference type="GO" id="GO:0016020">
    <property type="term" value="C:membrane"/>
    <property type="evidence" value="ECO:0007669"/>
    <property type="project" value="UniProtKB-SubCell"/>
</dbReference>
<evidence type="ECO:0000256" key="6">
    <source>
        <dbReference type="ARBA" id="ARBA00023136"/>
    </source>
</evidence>
<evidence type="ECO:0000256" key="4">
    <source>
        <dbReference type="ARBA" id="ARBA00022824"/>
    </source>
</evidence>
<keyword evidence="5" id="KW-0496">Mitochondrion</keyword>
<keyword evidence="6" id="KW-0472">Membrane</keyword>
<name>A0AAN4T6R6_ASPLE</name>
<dbReference type="Proteomes" id="UP000051487">
    <property type="component" value="Unassembled WGS sequence"/>
</dbReference>
<dbReference type="GO" id="GO:0005739">
    <property type="term" value="C:mitochondrion"/>
    <property type="evidence" value="ECO:0007669"/>
    <property type="project" value="UniProtKB-SubCell"/>
</dbReference>
<evidence type="ECO:0000313" key="8">
    <source>
        <dbReference type="EMBL" id="GAQ03168.1"/>
    </source>
</evidence>